<organism evidence="1 2">
    <name type="scientific">Belliella marina</name>
    <dbReference type="NCBI Taxonomy" id="1644146"/>
    <lineage>
        <taxon>Bacteria</taxon>
        <taxon>Pseudomonadati</taxon>
        <taxon>Bacteroidota</taxon>
        <taxon>Cytophagia</taxon>
        <taxon>Cytophagales</taxon>
        <taxon>Cyclobacteriaceae</taxon>
        <taxon>Belliella</taxon>
    </lineage>
</organism>
<gene>
    <name evidence="1" type="ORF">ACFSKL_21315</name>
</gene>
<protein>
    <submittedName>
        <fullName evidence="1">Uncharacterized protein</fullName>
    </submittedName>
</protein>
<name>A0ABW4VUD0_9BACT</name>
<evidence type="ECO:0000313" key="2">
    <source>
        <dbReference type="Proteomes" id="UP001597361"/>
    </source>
</evidence>
<proteinExistence type="predicted"/>
<dbReference type="EMBL" id="JBHUHR010000048">
    <property type="protein sequence ID" value="MFD2037351.1"/>
    <property type="molecule type" value="Genomic_DNA"/>
</dbReference>
<reference evidence="2" key="1">
    <citation type="journal article" date="2019" name="Int. J. Syst. Evol. Microbiol.">
        <title>The Global Catalogue of Microorganisms (GCM) 10K type strain sequencing project: providing services to taxonomists for standard genome sequencing and annotation.</title>
        <authorList>
            <consortium name="The Broad Institute Genomics Platform"/>
            <consortium name="The Broad Institute Genome Sequencing Center for Infectious Disease"/>
            <person name="Wu L."/>
            <person name="Ma J."/>
        </authorList>
    </citation>
    <scope>NUCLEOTIDE SEQUENCE [LARGE SCALE GENOMIC DNA]</scope>
    <source>
        <strain evidence="2">CGMCC 1.15180</strain>
    </source>
</reference>
<sequence>MDSVSEKELNSALSTNLTGSDSVSEVFVFPVIPRSKFLGEAEREQDSLSVRKAKTDLLEVKKLINVSPEQEEVLISVFFDRYEYLKVPHTSTGRTQLVFNALYKRLEQTLDAEQIQSLEEAGLIKLWFKTEE</sequence>
<dbReference type="Proteomes" id="UP001597361">
    <property type="component" value="Unassembled WGS sequence"/>
</dbReference>
<accession>A0ABW4VUD0</accession>
<dbReference type="RefSeq" id="WP_376889170.1">
    <property type="nucleotide sequence ID" value="NZ_JBHUHR010000048.1"/>
</dbReference>
<evidence type="ECO:0000313" key="1">
    <source>
        <dbReference type="EMBL" id="MFD2037351.1"/>
    </source>
</evidence>
<keyword evidence="2" id="KW-1185">Reference proteome</keyword>
<comment type="caution">
    <text evidence="1">The sequence shown here is derived from an EMBL/GenBank/DDBJ whole genome shotgun (WGS) entry which is preliminary data.</text>
</comment>